<accession>A0A417XRV7</accession>
<proteinExistence type="predicted"/>
<dbReference type="InterPro" id="IPR023393">
    <property type="entry name" value="START-like_dom_sf"/>
</dbReference>
<keyword evidence="2" id="KW-1185">Reference proteome</keyword>
<evidence type="ECO:0000313" key="1">
    <source>
        <dbReference type="EMBL" id="RHW22800.1"/>
    </source>
</evidence>
<dbReference type="Proteomes" id="UP000283644">
    <property type="component" value="Unassembled WGS sequence"/>
</dbReference>
<dbReference type="InterPro" id="IPR019587">
    <property type="entry name" value="Polyketide_cyclase/dehydratase"/>
</dbReference>
<dbReference type="CDD" id="cd07822">
    <property type="entry name" value="SRPBCC_4"/>
    <property type="match status" value="1"/>
</dbReference>
<dbReference type="RefSeq" id="WP_118929145.1">
    <property type="nucleotide sequence ID" value="NZ_QXGH01000055.1"/>
</dbReference>
<dbReference type="PANTHER" id="PTHR36166:SF1">
    <property type="entry name" value="SRPBCC DOMAIN-CONTAINING PROTEIN"/>
    <property type="match status" value="1"/>
</dbReference>
<dbReference type="SUPFAM" id="SSF55961">
    <property type="entry name" value="Bet v1-like"/>
    <property type="match status" value="1"/>
</dbReference>
<organism evidence="1 2">
    <name type="scientific">Nocardioides immobilis</name>
    <dbReference type="NCBI Taxonomy" id="2049295"/>
    <lineage>
        <taxon>Bacteria</taxon>
        <taxon>Bacillati</taxon>
        <taxon>Actinomycetota</taxon>
        <taxon>Actinomycetes</taxon>
        <taxon>Propionibacteriales</taxon>
        <taxon>Nocardioidaceae</taxon>
        <taxon>Nocardioides</taxon>
    </lineage>
</organism>
<protein>
    <submittedName>
        <fullName evidence="1">SRPBCC domain-containing protein</fullName>
    </submittedName>
</protein>
<dbReference type="Gene3D" id="3.30.530.20">
    <property type="match status" value="1"/>
</dbReference>
<dbReference type="OrthoDB" id="191189at2"/>
<dbReference type="AlphaFoldDB" id="A0A417XRV7"/>
<dbReference type="EMBL" id="QXGH01000055">
    <property type="protein sequence ID" value="RHW22800.1"/>
    <property type="molecule type" value="Genomic_DNA"/>
</dbReference>
<dbReference type="Pfam" id="PF10604">
    <property type="entry name" value="Polyketide_cyc2"/>
    <property type="match status" value="1"/>
</dbReference>
<reference evidence="1 2" key="1">
    <citation type="submission" date="2018-09" db="EMBL/GenBank/DDBJ databases">
        <title>Genome sequencing of Nocardioides immobilis CCTCC AB 2017083 for comparison to Nocardioides silvaticus.</title>
        <authorList>
            <person name="Li C."/>
            <person name="Wang G."/>
        </authorList>
    </citation>
    <scope>NUCLEOTIDE SEQUENCE [LARGE SCALE GENOMIC DNA]</scope>
    <source>
        <strain evidence="1 2">CCTCC AB 2017083</strain>
    </source>
</reference>
<comment type="caution">
    <text evidence="1">The sequence shown here is derived from an EMBL/GenBank/DDBJ whole genome shotgun (WGS) entry which is preliminary data.</text>
</comment>
<gene>
    <name evidence="1" type="ORF">D0Z08_31005</name>
</gene>
<name>A0A417XRV7_9ACTN</name>
<sequence>MAIYRTTFAVEASSDRVWEVISDFDSWSEWNPSVPSIKGDLKVGNTCAVKLVMPGRPSVNVKVRLTAVDPGRRLAWHGNIAHDRFFAGDRSLDIEPQADGTVLVTHTEVVTGAFFPVFKALMGRAAIQAHHDNLNSGLKQRAQH</sequence>
<evidence type="ECO:0000313" key="2">
    <source>
        <dbReference type="Proteomes" id="UP000283644"/>
    </source>
</evidence>
<dbReference type="PANTHER" id="PTHR36166">
    <property type="entry name" value="CHROMOSOME 9, WHOLE GENOME SHOTGUN SEQUENCE"/>
    <property type="match status" value="1"/>
</dbReference>